<comment type="caution">
    <text evidence="1">The sequence shown here is derived from an EMBL/GenBank/DDBJ whole genome shotgun (WGS) entry which is preliminary data.</text>
</comment>
<sequence>MTYFNDDDADATDYLAKLENPENYYTWVTSLITTGTLCWATDRGPFYKSDLNIQAEYWLGFVCSKLTLSKNYNEIPPSRAILIQSQHHNSHFHRNHRPQFTLHRSRQSANLKFSIFGNWDNGIVILFYLPDEVRGRRLRGEIGEATGERTWRNLEEADGRVTGVATDDYGRRRVIDDRR</sequence>
<proteinExistence type="predicted"/>
<organism evidence="1 2">
    <name type="scientific">Datura stramonium</name>
    <name type="common">Jimsonweed</name>
    <name type="synonym">Common thornapple</name>
    <dbReference type="NCBI Taxonomy" id="4076"/>
    <lineage>
        <taxon>Eukaryota</taxon>
        <taxon>Viridiplantae</taxon>
        <taxon>Streptophyta</taxon>
        <taxon>Embryophyta</taxon>
        <taxon>Tracheophyta</taxon>
        <taxon>Spermatophyta</taxon>
        <taxon>Magnoliopsida</taxon>
        <taxon>eudicotyledons</taxon>
        <taxon>Gunneridae</taxon>
        <taxon>Pentapetalae</taxon>
        <taxon>asterids</taxon>
        <taxon>lamiids</taxon>
        <taxon>Solanales</taxon>
        <taxon>Solanaceae</taxon>
        <taxon>Solanoideae</taxon>
        <taxon>Datureae</taxon>
        <taxon>Datura</taxon>
    </lineage>
</organism>
<evidence type="ECO:0000313" key="1">
    <source>
        <dbReference type="EMBL" id="MCD7466552.1"/>
    </source>
</evidence>
<reference evidence="1 2" key="1">
    <citation type="journal article" date="2021" name="BMC Genomics">
        <title>Datura genome reveals duplications of psychoactive alkaloid biosynthetic genes and high mutation rate following tissue culture.</title>
        <authorList>
            <person name="Rajewski A."/>
            <person name="Carter-House D."/>
            <person name="Stajich J."/>
            <person name="Litt A."/>
        </authorList>
    </citation>
    <scope>NUCLEOTIDE SEQUENCE [LARGE SCALE GENOMIC DNA]</scope>
    <source>
        <strain evidence="1">AR-01</strain>
    </source>
</reference>
<dbReference type="EMBL" id="JACEIK010001153">
    <property type="protein sequence ID" value="MCD7466552.1"/>
    <property type="molecule type" value="Genomic_DNA"/>
</dbReference>
<name>A0ABS8T587_DATST</name>
<accession>A0ABS8T587</accession>
<dbReference type="Proteomes" id="UP000823775">
    <property type="component" value="Unassembled WGS sequence"/>
</dbReference>
<gene>
    <name evidence="1" type="ORF">HAX54_003363</name>
</gene>
<protein>
    <submittedName>
        <fullName evidence="1">Uncharacterized protein</fullName>
    </submittedName>
</protein>
<evidence type="ECO:0000313" key="2">
    <source>
        <dbReference type="Proteomes" id="UP000823775"/>
    </source>
</evidence>
<keyword evidence="2" id="KW-1185">Reference proteome</keyword>